<dbReference type="PANTHER" id="PTHR33452">
    <property type="entry name" value="OXIDOREDUCTASE CATD-RELATED"/>
    <property type="match status" value="1"/>
</dbReference>
<evidence type="ECO:0000256" key="3">
    <source>
        <dbReference type="ARBA" id="ARBA00022475"/>
    </source>
</evidence>
<feature type="transmembrane region" description="Helical" evidence="7">
    <location>
        <begin position="105"/>
        <end position="128"/>
    </location>
</feature>
<evidence type="ECO:0000256" key="4">
    <source>
        <dbReference type="ARBA" id="ARBA00022692"/>
    </source>
</evidence>
<gene>
    <name evidence="8" type="ORF">GQA94_13740</name>
</gene>
<dbReference type="GO" id="GO:0005886">
    <property type="term" value="C:plasma membrane"/>
    <property type="evidence" value="ECO:0007669"/>
    <property type="project" value="UniProtKB-SubCell"/>
</dbReference>
<keyword evidence="6 7" id="KW-0472">Membrane</keyword>
<dbReference type="AlphaFoldDB" id="A0A6I6LQM9"/>
<comment type="similarity">
    <text evidence="2">Belongs to the DoxX family.</text>
</comment>
<dbReference type="InterPro" id="IPR051907">
    <property type="entry name" value="DoxX-like_oxidoreductase"/>
</dbReference>
<feature type="transmembrane region" description="Helical" evidence="7">
    <location>
        <begin position="46"/>
        <end position="68"/>
    </location>
</feature>
<protein>
    <submittedName>
        <fullName evidence="8">DoxX family membrane protein</fullName>
    </submittedName>
</protein>
<feature type="transmembrane region" description="Helical" evidence="7">
    <location>
        <begin position="75"/>
        <end position="93"/>
    </location>
</feature>
<evidence type="ECO:0000256" key="7">
    <source>
        <dbReference type="SAM" id="Phobius"/>
    </source>
</evidence>
<accession>A0A6I6LQM9</accession>
<keyword evidence="3" id="KW-1003">Cell membrane</keyword>
<evidence type="ECO:0000256" key="2">
    <source>
        <dbReference type="ARBA" id="ARBA00006679"/>
    </source>
</evidence>
<dbReference type="PANTHER" id="PTHR33452:SF1">
    <property type="entry name" value="INNER MEMBRANE PROTEIN YPHA-RELATED"/>
    <property type="match status" value="1"/>
</dbReference>
<evidence type="ECO:0000256" key="6">
    <source>
        <dbReference type="ARBA" id="ARBA00023136"/>
    </source>
</evidence>
<dbReference type="InterPro" id="IPR032808">
    <property type="entry name" value="DoxX"/>
</dbReference>
<evidence type="ECO:0000313" key="8">
    <source>
        <dbReference type="EMBL" id="QGZ31067.1"/>
    </source>
</evidence>
<evidence type="ECO:0000256" key="1">
    <source>
        <dbReference type="ARBA" id="ARBA00004651"/>
    </source>
</evidence>
<sequence>MTATNRTLPYAALVLRVILGVMFLAHGLTKLLVFTPAGTAGFFESIGFPGFLAYPVIAFEVVGGLFLILGVYARWVAAIATVQLLVAASVHFGNGWSFTNANGGWEYPVFLAFTALALALLDDGAFALKRSVRNQPL</sequence>
<reference evidence="8 9" key="1">
    <citation type="submission" date="2019-12" db="EMBL/GenBank/DDBJ databases">
        <title>Complete genome sequence of Pseudomonas stutzeri.</title>
        <authorList>
            <person name="Lim S.R."/>
            <person name="Kim J.H."/>
        </authorList>
    </citation>
    <scope>NUCLEOTIDE SEQUENCE [LARGE SCALE GENOMIC DNA]</scope>
    <source>
        <strain evidence="8 9">PM101005</strain>
    </source>
</reference>
<dbReference type="EMBL" id="CP046902">
    <property type="protein sequence ID" value="QGZ31067.1"/>
    <property type="molecule type" value="Genomic_DNA"/>
</dbReference>
<dbReference type="OrthoDB" id="5382961at2"/>
<evidence type="ECO:0000256" key="5">
    <source>
        <dbReference type="ARBA" id="ARBA00022989"/>
    </source>
</evidence>
<comment type="subcellular location">
    <subcellularLocation>
        <location evidence="1">Cell membrane</location>
        <topology evidence="1">Multi-pass membrane protein</topology>
    </subcellularLocation>
</comment>
<keyword evidence="4 7" id="KW-0812">Transmembrane</keyword>
<name>A0A6I6LQM9_STUST</name>
<dbReference type="Proteomes" id="UP000438983">
    <property type="component" value="Chromosome"/>
</dbReference>
<feature type="transmembrane region" description="Helical" evidence="7">
    <location>
        <begin position="7"/>
        <end position="26"/>
    </location>
</feature>
<keyword evidence="5 7" id="KW-1133">Transmembrane helix</keyword>
<evidence type="ECO:0000313" key="9">
    <source>
        <dbReference type="Proteomes" id="UP000438983"/>
    </source>
</evidence>
<organism evidence="8 9">
    <name type="scientific">Stutzerimonas stutzeri</name>
    <name type="common">Pseudomonas stutzeri</name>
    <dbReference type="NCBI Taxonomy" id="316"/>
    <lineage>
        <taxon>Bacteria</taxon>
        <taxon>Pseudomonadati</taxon>
        <taxon>Pseudomonadota</taxon>
        <taxon>Gammaproteobacteria</taxon>
        <taxon>Pseudomonadales</taxon>
        <taxon>Pseudomonadaceae</taxon>
        <taxon>Stutzerimonas</taxon>
    </lineage>
</organism>
<dbReference type="RefSeq" id="WP_158188548.1">
    <property type="nucleotide sequence ID" value="NZ_CP046902.1"/>
</dbReference>
<proteinExistence type="inferred from homology"/>
<dbReference type="Pfam" id="PF07681">
    <property type="entry name" value="DoxX"/>
    <property type="match status" value="1"/>
</dbReference>